<dbReference type="GO" id="GO:0005634">
    <property type="term" value="C:nucleus"/>
    <property type="evidence" value="ECO:0007669"/>
    <property type="project" value="UniProtKB-SubCell"/>
</dbReference>
<dbReference type="GO" id="GO:0004298">
    <property type="term" value="F:threonine-type endopeptidase activity"/>
    <property type="evidence" value="ECO:0007669"/>
    <property type="project" value="UniProtKB-KW"/>
</dbReference>
<dbReference type="InterPro" id="IPR016050">
    <property type="entry name" value="Proteasome_bsu_CS"/>
</dbReference>
<proteinExistence type="inferred from homology"/>
<reference evidence="13" key="1">
    <citation type="submission" date="2025-08" db="UniProtKB">
        <authorList>
            <consortium name="RefSeq"/>
        </authorList>
    </citation>
    <scope>IDENTIFICATION</scope>
</reference>
<protein>
    <recommendedName>
        <fullName evidence="11">Proteasome subunit beta</fullName>
    </recommendedName>
</protein>
<evidence type="ECO:0000256" key="8">
    <source>
        <dbReference type="ARBA" id="ARBA00024953"/>
    </source>
</evidence>
<evidence type="ECO:0000256" key="5">
    <source>
        <dbReference type="ARBA" id="ARBA00022801"/>
    </source>
</evidence>
<evidence type="ECO:0000256" key="9">
    <source>
        <dbReference type="ARBA" id="ARBA00026071"/>
    </source>
</evidence>
<keyword evidence="3" id="KW-0645">Protease</keyword>
<evidence type="ECO:0000256" key="11">
    <source>
        <dbReference type="RuleBase" id="RU004203"/>
    </source>
</evidence>
<organism evidence="12 13">
    <name type="scientific">Galendromus occidentalis</name>
    <name type="common">western predatory mite</name>
    <dbReference type="NCBI Taxonomy" id="34638"/>
    <lineage>
        <taxon>Eukaryota</taxon>
        <taxon>Metazoa</taxon>
        <taxon>Ecdysozoa</taxon>
        <taxon>Arthropoda</taxon>
        <taxon>Chelicerata</taxon>
        <taxon>Arachnida</taxon>
        <taxon>Acari</taxon>
        <taxon>Parasitiformes</taxon>
        <taxon>Mesostigmata</taxon>
        <taxon>Gamasina</taxon>
        <taxon>Phytoseioidea</taxon>
        <taxon>Phytoseiidae</taxon>
        <taxon>Typhlodrominae</taxon>
        <taxon>Galendromus</taxon>
    </lineage>
</organism>
<evidence type="ECO:0000256" key="6">
    <source>
        <dbReference type="ARBA" id="ARBA00022942"/>
    </source>
</evidence>
<evidence type="ECO:0000256" key="7">
    <source>
        <dbReference type="ARBA" id="ARBA00023242"/>
    </source>
</evidence>
<dbReference type="SUPFAM" id="SSF56235">
    <property type="entry name" value="N-terminal nucleophile aminohydrolases (Ntn hydrolases)"/>
    <property type="match status" value="1"/>
</dbReference>
<feature type="active site" description="Nucleophile" evidence="10">
    <location>
        <position position="38"/>
    </location>
</feature>
<dbReference type="KEGG" id="goe:100903317"/>
<comment type="subcellular location">
    <subcellularLocation>
        <location evidence="11">Cytoplasm</location>
    </subcellularLocation>
    <subcellularLocation>
        <location evidence="11">Nucleus</location>
    </subcellularLocation>
</comment>
<dbReference type="InterPro" id="IPR029055">
    <property type="entry name" value="Ntn_hydrolases_N"/>
</dbReference>
<dbReference type="GeneID" id="100903317"/>
<comment type="similarity">
    <text evidence="11">Belongs to the peptidase T1B family.</text>
</comment>
<dbReference type="InterPro" id="IPR023333">
    <property type="entry name" value="Proteasome_suB-type"/>
</dbReference>
<dbReference type="InterPro" id="IPR001353">
    <property type="entry name" value="Proteasome_sua/b"/>
</dbReference>
<dbReference type="Gene3D" id="3.60.20.10">
    <property type="entry name" value="Glutamine Phosphoribosylpyrophosphate, subunit 1, domain 1"/>
    <property type="match status" value="1"/>
</dbReference>
<dbReference type="GO" id="GO:0005839">
    <property type="term" value="C:proteasome core complex"/>
    <property type="evidence" value="ECO:0007669"/>
    <property type="project" value="InterPro"/>
</dbReference>
<comment type="function">
    <text evidence="8">Non-catalytic component of the proteasome, a multicatalytic proteinase complex which is characterized by its ability to cleave peptides with Arg, Phe, Tyr, Leu, and Glu adjacent to the leaving group at neutral or slightly basic pH. The proteasome has an ATP-dependent proteolytic activity.</text>
</comment>
<evidence type="ECO:0000256" key="4">
    <source>
        <dbReference type="ARBA" id="ARBA00022698"/>
    </source>
</evidence>
<dbReference type="CTD" id="39628"/>
<dbReference type="PROSITE" id="PS51476">
    <property type="entry name" value="PROTEASOME_BETA_2"/>
    <property type="match status" value="1"/>
</dbReference>
<dbReference type="InterPro" id="IPR000243">
    <property type="entry name" value="Pept_T1A_subB"/>
</dbReference>
<dbReference type="PANTHER" id="PTHR32194:SF4">
    <property type="entry name" value="PROTEASOME SUBUNIT BETA TYPE-7"/>
    <property type="match status" value="1"/>
</dbReference>
<dbReference type="AlphaFoldDB" id="A0AAJ6QT84"/>
<keyword evidence="5" id="KW-0378">Hydrolase</keyword>
<dbReference type="PRINTS" id="PR00141">
    <property type="entry name" value="PROTEASOME"/>
</dbReference>
<dbReference type="PROSITE" id="PS00854">
    <property type="entry name" value="PROTEASOME_BETA_1"/>
    <property type="match status" value="1"/>
</dbReference>
<evidence type="ECO:0000313" key="12">
    <source>
        <dbReference type="Proteomes" id="UP000694867"/>
    </source>
</evidence>
<dbReference type="Proteomes" id="UP000694867">
    <property type="component" value="Unplaced"/>
</dbReference>
<evidence type="ECO:0000256" key="3">
    <source>
        <dbReference type="ARBA" id="ARBA00022670"/>
    </source>
</evidence>
<accession>A0AAJ6QT84</accession>
<gene>
    <name evidence="13" type="primary">LOC100903317</name>
</gene>
<dbReference type="RefSeq" id="XP_003743175.1">
    <property type="nucleotide sequence ID" value="XM_003743127.1"/>
</dbReference>
<comment type="subunit">
    <text evidence="9">The 26S proteasome consists of a 20S proteasome core and two 19S regulatory subunits. The 20S proteasome core is composed of 28 subunits that are arranged in four stacked rings, resulting in a barrel-shaped structure. The two end rings are each formed by seven alpha subunits, and the two central rings are each formed by seven beta subunits. The catalytic chamber with the active sites is on the inside of the barrel.</text>
</comment>
<comment type="catalytic activity">
    <reaction evidence="1">
        <text>Cleavage of peptide bonds with very broad specificity.</text>
        <dbReference type="EC" id="3.4.25.1"/>
    </reaction>
</comment>
<sequence length="275" mass="29589">MSLCPDLPRPGFSFDNCKRNAALESRGYKSKGFVKTGTTIVGVCYKDGVVLGADSRATGGNIVADKFCDKLHKMSNKIFCAGAGTASDCDKVTEMIRGQIALLELNSGRDVRVASVVRIIKQYLYRYQGHIGCALIIGGYDATGCHLHSIAPHGSSMELPYLTMGSGSLAATAVLESRWKPDLDLEATKKLVRDATAAGILNDLGSGSSVNMVVLTKKGNETFYPYDIVCAKGVRSGLYDFPSGTTKVLRTKVIPYEIEKVEVRGASEEDEPMDI</sequence>
<evidence type="ECO:0000256" key="2">
    <source>
        <dbReference type="ARBA" id="ARBA00022490"/>
    </source>
</evidence>
<comment type="function">
    <text evidence="11">Component of the proteasome, a multicatalytic proteinase complex which is characterized by its ability to cleave peptides with Arg, Phe, Tyr, Leu, and Glu adjacent to the leaving group at neutral or slightly basic pH. The proteasome has an ATP-dependent proteolytic activity.</text>
</comment>
<name>A0AAJ6QT84_9ACAR</name>
<evidence type="ECO:0000256" key="1">
    <source>
        <dbReference type="ARBA" id="ARBA00001198"/>
    </source>
</evidence>
<dbReference type="GO" id="GO:0051603">
    <property type="term" value="P:proteolysis involved in protein catabolic process"/>
    <property type="evidence" value="ECO:0007669"/>
    <property type="project" value="InterPro"/>
</dbReference>
<keyword evidence="6 11" id="KW-0647">Proteasome</keyword>
<dbReference type="Pfam" id="PF00227">
    <property type="entry name" value="Proteasome"/>
    <property type="match status" value="1"/>
</dbReference>
<dbReference type="PANTHER" id="PTHR32194">
    <property type="entry name" value="METALLOPROTEASE TLDD"/>
    <property type="match status" value="1"/>
</dbReference>
<keyword evidence="2 11" id="KW-0963">Cytoplasm</keyword>
<evidence type="ECO:0000256" key="10">
    <source>
        <dbReference type="PIRSR" id="PIRSR600243-1"/>
    </source>
</evidence>
<keyword evidence="7 11" id="KW-0539">Nucleus</keyword>
<keyword evidence="4" id="KW-0888">Threonine protease</keyword>
<evidence type="ECO:0000313" key="13">
    <source>
        <dbReference type="RefSeq" id="XP_003743175.1"/>
    </source>
</evidence>
<keyword evidence="12" id="KW-1185">Reference proteome</keyword>
<comment type="subunit">
    <text evidence="11">Component of the proteasome complex.</text>
</comment>
<dbReference type="GO" id="GO:0005737">
    <property type="term" value="C:cytoplasm"/>
    <property type="evidence" value="ECO:0007669"/>
    <property type="project" value="UniProtKB-SubCell"/>
</dbReference>
<dbReference type="CDD" id="cd03763">
    <property type="entry name" value="proteasome_beta_type_7"/>
    <property type="match status" value="1"/>
</dbReference>